<dbReference type="InterPro" id="IPR003594">
    <property type="entry name" value="HATPase_dom"/>
</dbReference>
<dbReference type="SUPFAM" id="SSF63829">
    <property type="entry name" value="Calcium-dependent phosphotriesterase"/>
    <property type="match status" value="3"/>
</dbReference>
<dbReference type="InterPro" id="IPR004358">
    <property type="entry name" value="Sig_transdc_His_kin-like_C"/>
</dbReference>
<evidence type="ECO:0000256" key="4">
    <source>
        <dbReference type="ARBA" id="ARBA00023015"/>
    </source>
</evidence>
<evidence type="ECO:0000256" key="6">
    <source>
        <dbReference type="ARBA" id="ARBA00023163"/>
    </source>
</evidence>
<keyword evidence="13" id="KW-0808">Transferase</keyword>
<evidence type="ECO:0000256" key="9">
    <source>
        <dbReference type="SAM" id="SignalP"/>
    </source>
</evidence>
<dbReference type="InterPro" id="IPR011110">
    <property type="entry name" value="Reg_prop"/>
</dbReference>
<evidence type="ECO:0000259" key="11">
    <source>
        <dbReference type="PROSITE" id="PS50109"/>
    </source>
</evidence>
<dbReference type="eggNOG" id="COG5002">
    <property type="taxonomic scope" value="Bacteria"/>
</dbReference>
<proteinExistence type="predicted"/>
<keyword evidence="8" id="KW-1133">Transmembrane helix</keyword>
<comment type="catalytic activity">
    <reaction evidence="1">
        <text>ATP + protein L-histidine = ADP + protein N-phospho-L-histidine.</text>
        <dbReference type="EC" id="2.7.13.3"/>
    </reaction>
</comment>
<dbReference type="CDD" id="cd17574">
    <property type="entry name" value="REC_OmpR"/>
    <property type="match status" value="1"/>
</dbReference>
<dbReference type="Gene3D" id="3.40.50.2300">
    <property type="match status" value="1"/>
</dbReference>
<dbReference type="SUPFAM" id="SSF52172">
    <property type="entry name" value="CheY-like"/>
    <property type="match status" value="1"/>
</dbReference>
<dbReference type="InterPro" id="IPR011006">
    <property type="entry name" value="CheY-like_superfamily"/>
</dbReference>
<dbReference type="InterPro" id="IPR013783">
    <property type="entry name" value="Ig-like_fold"/>
</dbReference>
<protein>
    <recommendedName>
        <fullName evidence="2">histidine kinase</fullName>
        <ecNumber evidence="2">2.7.13.3</ecNumber>
    </recommendedName>
</protein>
<reference evidence="13 14" key="1">
    <citation type="submission" date="2013-09" db="EMBL/GenBank/DDBJ databases">
        <authorList>
            <person name="Zeng Z."/>
            <person name="Chen C."/>
        </authorList>
    </citation>
    <scope>NUCLEOTIDE SEQUENCE [LARGE SCALE GENOMIC DNA]</scope>
    <source>
        <strain evidence="13 14">WB 4.1-42</strain>
    </source>
</reference>
<dbReference type="PROSITE" id="PS50110">
    <property type="entry name" value="RESPONSE_REGULATORY"/>
    <property type="match status" value="1"/>
</dbReference>
<feature type="domain" description="Histidine kinase" evidence="11">
    <location>
        <begin position="822"/>
        <end position="1035"/>
    </location>
</feature>
<dbReference type="SMART" id="SM00342">
    <property type="entry name" value="HTH_ARAC"/>
    <property type="match status" value="1"/>
</dbReference>
<dbReference type="GO" id="GO:0000155">
    <property type="term" value="F:phosphorelay sensor kinase activity"/>
    <property type="evidence" value="ECO:0007669"/>
    <property type="project" value="InterPro"/>
</dbReference>
<feature type="modified residue" description="4-aspartylphosphate" evidence="7">
    <location>
        <position position="1114"/>
    </location>
</feature>
<dbReference type="Pfam" id="PF00072">
    <property type="entry name" value="Response_reg"/>
    <property type="match status" value="1"/>
</dbReference>
<comment type="caution">
    <text evidence="13">The sequence shown here is derived from an EMBL/GenBank/DDBJ whole genome shotgun (WGS) entry which is preliminary data.</text>
</comment>
<keyword evidence="14" id="KW-1185">Reference proteome</keyword>
<dbReference type="InterPro" id="IPR015943">
    <property type="entry name" value="WD40/YVTN_repeat-like_dom_sf"/>
</dbReference>
<keyword evidence="13" id="KW-0418">Kinase</keyword>
<accession>A0A0A2MG42</accession>
<dbReference type="PANTHER" id="PTHR43547:SF2">
    <property type="entry name" value="HYBRID SIGNAL TRANSDUCTION HISTIDINE KINASE C"/>
    <property type="match status" value="1"/>
</dbReference>
<keyword evidence="6" id="KW-0804">Transcription</keyword>
<dbReference type="InterPro" id="IPR001789">
    <property type="entry name" value="Sig_transdc_resp-reg_receiver"/>
</dbReference>
<dbReference type="EMBL" id="JRLY01000022">
    <property type="protein sequence ID" value="KGO91224.1"/>
    <property type="molecule type" value="Genomic_DNA"/>
</dbReference>
<dbReference type="eggNOG" id="COG0745">
    <property type="taxonomic scope" value="Bacteria"/>
</dbReference>
<evidence type="ECO:0000259" key="12">
    <source>
        <dbReference type="PROSITE" id="PS50110"/>
    </source>
</evidence>
<evidence type="ECO:0000256" key="8">
    <source>
        <dbReference type="SAM" id="Phobius"/>
    </source>
</evidence>
<keyword evidence="8" id="KW-0472">Membrane</keyword>
<feature type="chain" id="PRO_5001992138" description="histidine kinase" evidence="9">
    <location>
        <begin position="20"/>
        <end position="1323"/>
    </location>
</feature>
<dbReference type="RefSeq" id="WP_026993196.1">
    <property type="nucleotide sequence ID" value="NZ_JRLY01000022.1"/>
</dbReference>
<dbReference type="PROSITE" id="PS01124">
    <property type="entry name" value="HTH_ARAC_FAMILY_2"/>
    <property type="match status" value="1"/>
</dbReference>
<dbReference type="Pfam" id="PF00512">
    <property type="entry name" value="HisKA"/>
    <property type="match status" value="1"/>
</dbReference>
<keyword evidence="8" id="KW-0812">Transmembrane</keyword>
<sequence length="1323" mass="151017">MKKMYLYVLLLLICTVVKAQNYSFKHLQVEDGLSHNSVICMLQDSKGFLWFGTKDGLNRYDGYSFKLFQHNVKDPKSIGSNFIRCLYEYNDYLWVGTETGLFRYDEKTESFSLIETTRNLPIMDVESNINGSLWFVAAGALYKLDGDGVAARPEKYNQFYANFVTHNKKGEVFVASANELFKYVPENNSFQKMHVDFGDKAPHAIITSIATNGNNAILIGTNNNGAFTYNLSNQSLQSMFPEKENPLFIRDFLVKGTNELWVGSESGIFIYDTKNRTYKNFKKNYNDPYSLSDNAIYSLVLDKEEGVWIGSYFGGVNYYPKPYTPINRYFPRVGENSISGNAVREIKKDNFGNLWIGTEDAGLNKLDLKTGAFVNYSSSNRGGLSHYNIHGLLPRGNELWIGTFEHGLDVMDIKTGKIIKHYGTGQGRGGLKSDFIFYLYETKAHDIYVLTSYGVYKYLPESDSFKPAEGFPEMFHYTYLIEDHNGALWAGTYWDGLYYYNPKTKKKSFYRYERNNATSLSSNVINGIFEDSQNRLWVTTENGLNLFNPSSKNFKHYTKADGLPSNVTYSILEDGHQKLWISSSNGLIKFDPKTNDLKVFSKSNGLLSGQFNYCSAFQDSNGEMYFGSVKGLISFNPDAFTKNTFNPPLYITDIFIDNKDVPVGKDDSPLQKSIIFSDAITLSNQQSTFKLEFASLSFTSTEMTQYWYKIEGLNDNWMALGKNHEVSFTELPAGDYVFKVKSLNSYGVWNKEYGVLAITILPPFYASKVAYTLYFILLVVMAYYSLRYYHRYTRNKNNLKISQLENEKEREIYQAKIEFFTNIAHEIRTPLTLINSPLEKLLKQKYKSPDIPKNLGIMEKNTSRLLNLVNELLDFRKAEMKHMKLSFVQVNVAEVLEETYVRFSQLIQDKNLNFEIKNDTQNLLAFVDEEAFRKVLSNLFSNAIKYSKKNIQVALQYDDTHFEVIVKNDGHIIPSHLRKRIFEPFFRLPADAQSTGTGIGLSLAHSLIELHNGTLQVDANETRMNAFVLRLPIHQNEEFTAIKGSQGATKAVAENVTVKFDRQAPVILVAEDNEELAEFIYSELSESYNVILTKNGDEAWKMINKHEVQLVISDVMMPVKNGIELCKEIKKTEKTSHIPVILLTAKSALNAKIEGLESGADAYITKPFSIDYLLVQIFNLIENRKNILGHFSSSPLAHLKSLATSNSDKTFLSKLDKAIEDNLKDQELSVDKLADYLNMSRSTLYRSIKEISHLSPNELINLSRLKKAAQLIKTTNMKIYEVAEMVGYKSQTSFGRNFQKHFGMTPTEFEKSDLLIEENQKAE</sequence>
<dbReference type="SUPFAM" id="SSF46689">
    <property type="entry name" value="Homeodomain-like"/>
    <property type="match status" value="1"/>
</dbReference>
<dbReference type="InterPro" id="IPR005467">
    <property type="entry name" value="His_kinase_dom"/>
</dbReference>
<evidence type="ECO:0000256" key="3">
    <source>
        <dbReference type="ARBA" id="ARBA00022553"/>
    </source>
</evidence>
<dbReference type="PRINTS" id="PR00344">
    <property type="entry name" value="BCTRLSENSOR"/>
</dbReference>
<dbReference type="InterPro" id="IPR011123">
    <property type="entry name" value="Y_Y_Y"/>
</dbReference>
<dbReference type="Pfam" id="PF07495">
    <property type="entry name" value="Y_Y_Y"/>
    <property type="match status" value="1"/>
</dbReference>
<dbReference type="CDD" id="cd00082">
    <property type="entry name" value="HisKA"/>
    <property type="match status" value="1"/>
</dbReference>
<dbReference type="InterPro" id="IPR036890">
    <property type="entry name" value="HATPase_C_sf"/>
</dbReference>
<dbReference type="Gene3D" id="2.130.10.10">
    <property type="entry name" value="YVTN repeat-like/Quinoprotein amine dehydrogenase"/>
    <property type="match status" value="2"/>
</dbReference>
<keyword evidence="5" id="KW-0238">DNA-binding</keyword>
<dbReference type="SMART" id="SM00388">
    <property type="entry name" value="HisKA"/>
    <property type="match status" value="1"/>
</dbReference>
<name>A0A0A2MG42_9FLAO</name>
<dbReference type="Pfam" id="PF02518">
    <property type="entry name" value="HATPase_c"/>
    <property type="match status" value="1"/>
</dbReference>
<dbReference type="CDD" id="cd00075">
    <property type="entry name" value="HATPase"/>
    <property type="match status" value="1"/>
</dbReference>
<feature type="domain" description="HTH araC/xylS-type" evidence="10">
    <location>
        <begin position="1213"/>
        <end position="1312"/>
    </location>
</feature>
<dbReference type="FunFam" id="1.10.287.130:FF:000045">
    <property type="entry name" value="Two-component system sensor histidine kinase/response regulator"/>
    <property type="match status" value="1"/>
</dbReference>
<dbReference type="EC" id="2.7.13.3" evidence="2"/>
<dbReference type="PROSITE" id="PS00041">
    <property type="entry name" value="HTH_ARAC_FAMILY_1"/>
    <property type="match status" value="1"/>
</dbReference>
<dbReference type="InterPro" id="IPR003661">
    <property type="entry name" value="HisK_dim/P_dom"/>
</dbReference>
<feature type="domain" description="Response regulatory" evidence="12">
    <location>
        <begin position="1066"/>
        <end position="1181"/>
    </location>
</feature>
<dbReference type="InterPro" id="IPR018062">
    <property type="entry name" value="HTH_AraC-typ_CS"/>
</dbReference>
<dbReference type="InterPro" id="IPR036097">
    <property type="entry name" value="HisK_dim/P_sf"/>
</dbReference>
<dbReference type="Gene3D" id="1.10.287.130">
    <property type="match status" value="1"/>
</dbReference>
<dbReference type="OrthoDB" id="1522078at2"/>
<dbReference type="GO" id="GO:0003700">
    <property type="term" value="F:DNA-binding transcription factor activity"/>
    <property type="evidence" value="ECO:0007669"/>
    <property type="project" value="InterPro"/>
</dbReference>
<dbReference type="Gene3D" id="3.30.565.10">
    <property type="entry name" value="Histidine kinase-like ATPase, C-terminal domain"/>
    <property type="match status" value="1"/>
</dbReference>
<dbReference type="Gene3D" id="1.10.10.60">
    <property type="entry name" value="Homeodomain-like"/>
    <property type="match status" value="1"/>
</dbReference>
<dbReference type="InterPro" id="IPR018060">
    <property type="entry name" value="HTH_AraC"/>
</dbReference>
<dbReference type="SMART" id="SM00448">
    <property type="entry name" value="REC"/>
    <property type="match status" value="1"/>
</dbReference>
<dbReference type="SUPFAM" id="SSF47384">
    <property type="entry name" value="Homodimeric domain of signal transducing histidine kinase"/>
    <property type="match status" value="1"/>
</dbReference>
<dbReference type="InterPro" id="IPR009057">
    <property type="entry name" value="Homeodomain-like_sf"/>
</dbReference>
<evidence type="ECO:0000256" key="5">
    <source>
        <dbReference type="ARBA" id="ARBA00023125"/>
    </source>
</evidence>
<dbReference type="STRING" id="1121898.GCA_000422725_03088"/>
<gene>
    <name evidence="13" type="ORF">Q766_18885</name>
</gene>
<dbReference type="Proteomes" id="UP000030111">
    <property type="component" value="Unassembled WGS sequence"/>
</dbReference>
<dbReference type="SUPFAM" id="SSF55874">
    <property type="entry name" value="ATPase domain of HSP90 chaperone/DNA topoisomerase II/histidine kinase"/>
    <property type="match status" value="1"/>
</dbReference>
<evidence type="ECO:0000256" key="2">
    <source>
        <dbReference type="ARBA" id="ARBA00012438"/>
    </source>
</evidence>
<feature type="signal peptide" evidence="9">
    <location>
        <begin position="1"/>
        <end position="19"/>
    </location>
</feature>
<dbReference type="Pfam" id="PF07494">
    <property type="entry name" value="Reg_prop"/>
    <property type="match status" value="3"/>
</dbReference>
<dbReference type="Gene3D" id="2.60.40.10">
    <property type="entry name" value="Immunoglobulins"/>
    <property type="match status" value="1"/>
</dbReference>
<dbReference type="PANTHER" id="PTHR43547">
    <property type="entry name" value="TWO-COMPONENT HISTIDINE KINASE"/>
    <property type="match status" value="1"/>
</dbReference>
<organism evidence="13 14">
    <name type="scientific">Flavobacterium subsaxonicum WB 4.1-42 = DSM 21790</name>
    <dbReference type="NCBI Taxonomy" id="1121898"/>
    <lineage>
        <taxon>Bacteria</taxon>
        <taxon>Pseudomonadati</taxon>
        <taxon>Bacteroidota</taxon>
        <taxon>Flavobacteriia</taxon>
        <taxon>Flavobacteriales</taxon>
        <taxon>Flavobacteriaceae</taxon>
        <taxon>Flavobacterium</taxon>
    </lineage>
</organism>
<evidence type="ECO:0000313" key="14">
    <source>
        <dbReference type="Proteomes" id="UP000030111"/>
    </source>
</evidence>
<dbReference type="FunFam" id="2.60.40.10:FF:000791">
    <property type="entry name" value="Two-component system sensor histidine kinase/response regulator"/>
    <property type="match status" value="1"/>
</dbReference>
<dbReference type="PROSITE" id="PS50109">
    <property type="entry name" value="HIS_KIN"/>
    <property type="match status" value="1"/>
</dbReference>
<evidence type="ECO:0000259" key="10">
    <source>
        <dbReference type="PROSITE" id="PS01124"/>
    </source>
</evidence>
<feature type="transmembrane region" description="Helical" evidence="8">
    <location>
        <begin position="769"/>
        <end position="786"/>
    </location>
</feature>
<dbReference type="SMART" id="SM00387">
    <property type="entry name" value="HATPase_c"/>
    <property type="match status" value="1"/>
</dbReference>
<evidence type="ECO:0000313" key="13">
    <source>
        <dbReference type="EMBL" id="KGO91224.1"/>
    </source>
</evidence>
<keyword evidence="3 7" id="KW-0597">Phosphoprotein</keyword>
<evidence type="ECO:0000256" key="7">
    <source>
        <dbReference type="PROSITE-ProRule" id="PRU00169"/>
    </source>
</evidence>
<dbReference type="Pfam" id="PF12833">
    <property type="entry name" value="HTH_18"/>
    <property type="match status" value="1"/>
</dbReference>
<evidence type="ECO:0000256" key="1">
    <source>
        <dbReference type="ARBA" id="ARBA00000085"/>
    </source>
</evidence>
<dbReference type="GO" id="GO:0043565">
    <property type="term" value="F:sequence-specific DNA binding"/>
    <property type="evidence" value="ECO:0007669"/>
    <property type="project" value="InterPro"/>
</dbReference>
<keyword evidence="9" id="KW-0732">Signal</keyword>
<dbReference type="eggNOG" id="COG3292">
    <property type="taxonomic scope" value="Bacteria"/>
</dbReference>
<keyword evidence="4" id="KW-0805">Transcription regulation</keyword>